<dbReference type="RefSeq" id="WP_349879969.1">
    <property type="nucleotide sequence ID" value="NZ_CP157974.1"/>
</dbReference>
<organism evidence="1">
    <name type="scientific">Micromonospora sp. HUAS YX12</name>
    <dbReference type="NCBI Taxonomy" id="3156396"/>
    <lineage>
        <taxon>Bacteria</taxon>
        <taxon>Bacillati</taxon>
        <taxon>Actinomycetota</taxon>
        <taxon>Actinomycetes</taxon>
        <taxon>Micromonosporales</taxon>
        <taxon>Micromonosporaceae</taxon>
        <taxon>Micromonospora</taxon>
    </lineage>
</organism>
<reference evidence="1" key="1">
    <citation type="submission" date="2024-06" db="EMBL/GenBank/DDBJ databases">
        <title>Micromonospora sp. strain HUAS YX12 genome sequences.</title>
        <authorList>
            <person name="Mo P."/>
        </authorList>
    </citation>
    <scope>NUCLEOTIDE SEQUENCE</scope>
    <source>
        <strain evidence="1">HUAS YX12</strain>
    </source>
</reference>
<gene>
    <name evidence="1" type="ORF">ABIH81_09700</name>
</gene>
<dbReference type="AlphaFoldDB" id="A0AAU7R712"/>
<proteinExistence type="predicted"/>
<dbReference type="EMBL" id="CP157974">
    <property type="protein sequence ID" value="XBT83700.1"/>
    <property type="molecule type" value="Genomic_DNA"/>
</dbReference>
<sequence>MAVRERERAGERLYAVFAHHPMPADMAACDHCVDPAEVDRFRRTPLRALTADQLGAYLSHPGTWGDGSELPHLVPRLLTAYADGEMADRWWPDTLTRRVGGHWAGWTPAERAAVEDFLRAWWRRTLTSWPSTTAAADLLRAVAELGLDLTPYLAAFAELPGEAVLRHLALVMNEGHAGLPEKPRRQMWQWLASGAPAELLWPAAVEHAGTPVGDELLDAAELADLSRNARSSPHD</sequence>
<accession>A0AAU7R712</accession>
<name>A0AAU7R712_9ACTN</name>
<protein>
    <submittedName>
        <fullName evidence="1">Uncharacterized protein</fullName>
    </submittedName>
</protein>
<evidence type="ECO:0000313" key="1">
    <source>
        <dbReference type="EMBL" id="XBT83700.1"/>
    </source>
</evidence>